<dbReference type="OrthoDB" id="6736528at2759"/>
<organism evidence="2 3">
    <name type="scientific">Psylliodes chrysocephalus</name>
    <dbReference type="NCBI Taxonomy" id="3402493"/>
    <lineage>
        <taxon>Eukaryota</taxon>
        <taxon>Metazoa</taxon>
        <taxon>Ecdysozoa</taxon>
        <taxon>Arthropoda</taxon>
        <taxon>Hexapoda</taxon>
        <taxon>Insecta</taxon>
        <taxon>Pterygota</taxon>
        <taxon>Neoptera</taxon>
        <taxon>Endopterygota</taxon>
        <taxon>Coleoptera</taxon>
        <taxon>Polyphaga</taxon>
        <taxon>Cucujiformia</taxon>
        <taxon>Chrysomeloidea</taxon>
        <taxon>Chrysomelidae</taxon>
        <taxon>Galerucinae</taxon>
        <taxon>Alticini</taxon>
        <taxon>Psylliodes</taxon>
    </lineage>
</organism>
<keyword evidence="1" id="KW-0732">Signal</keyword>
<dbReference type="Proteomes" id="UP001153636">
    <property type="component" value="Chromosome 4"/>
</dbReference>
<proteinExistence type="predicted"/>
<protein>
    <submittedName>
        <fullName evidence="2">Uncharacterized protein</fullName>
    </submittedName>
</protein>
<name>A0A9P0D3H4_9CUCU</name>
<evidence type="ECO:0000313" key="3">
    <source>
        <dbReference type="Proteomes" id="UP001153636"/>
    </source>
</evidence>
<evidence type="ECO:0000313" key="2">
    <source>
        <dbReference type="EMBL" id="CAH1109824.1"/>
    </source>
</evidence>
<sequence>MKVYAVALLICVALYAKSDAIPTFSISDSNVPEIRYELHAVQALSEAWVLYPNNPLSRAEAFSDLFQDFYPIENGWNVAGACVQFYTSKTRIFVDILAKDANGTNIIKIFN</sequence>
<keyword evidence="3" id="KW-1185">Reference proteome</keyword>
<evidence type="ECO:0000256" key="1">
    <source>
        <dbReference type="SAM" id="SignalP"/>
    </source>
</evidence>
<reference evidence="2" key="1">
    <citation type="submission" date="2022-01" db="EMBL/GenBank/DDBJ databases">
        <authorList>
            <person name="King R."/>
        </authorList>
    </citation>
    <scope>NUCLEOTIDE SEQUENCE</scope>
</reference>
<feature type="signal peptide" evidence="1">
    <location>
        <begin position="1"/>
        <end position="20"/>
    </location>
</feature>
<accession>A0A9P0D3H4</accession>
<feature type="chain" id="PRO_5040468212" evidence="1">
    <location>
        <begin position="21"/>
        <end position="111"/>
    </location>
</feature>
<gene>
    <name evidence="2" type="ORF">PSYICH_LOCUS10589</name>
</gene>
<dbReference type="AlphaFoldDB" id="A0A9P0D3H4"/>
<dbReference type="EMBL" id="OV651816">
    <property type="protein sequence ID" value="CAH1109824.1"/>
    <property type="molecule type" value="Genomic_DNA"/>
</dbReference>